<feature type="transmembrane region" description="Helical" evidence="1">
    <location>
        <begin position="315"/>
        <end position="338"/>
    </location>
</feature>
<proteinExistence type="predicted"/>
<evidence type="ECO:0000313" key="2">
    <source>
        <dbReference type="EMBL" id="TZE81351.1"/>
    </source>
</evidence>
<dbReference type="Proteomes" id="UP000322976">
    <property type="component" value="Unassembled WGS sequence"/>
</dbReference>
<gene>
    <name evidence="2" type="ORF">FWJ32_09985</name>
</gene>
<organism evidence="2 3">
    <name type="scientific">Calorimonas adulescens</name>
    <dbReference type="NCBI Taxonomy" id="2606906"/>
    <lineage>
        <taxon>Bacteria</taxon>
        <taxon>Bacillati</taxon>
        <taxon>Bacillota</taxon>
        <taxon>Clostridia</taxon>
        <taxon>Thermoanaerobacterales</taxon>
        <taxon>Thermoanaerobacteraceae</taxon>
        <taxon>Calorimonas</taxon>
    </lineage>
</organism>
<evidence type="ECO:0000256" key="1">
    <source>
        <dbReference type="SAM" id="Phobius"/>
    </source>
</evidence>
<keyword evidence="1" id="KW-1133">Transmembrane helix</keyword>
<keyword evidence="1" id="KW-0472">Membrane</keyword>
<dbReference type="EMBL" id="VTPS01000015">
    <property type="protein sequence ID" value="TZE81351.1"/>
    <property type="molecule type" value="Genomic_DNA"/>
</dbReference>
<name>A0A5D8QA16_9THEO</name>
<reference evidence="2 3" key="1">
    <citation type="submission" date="2019-08" db="EMBL/GenBank/DDBJ databases">
        <title>Calorimonas adulescens gen. nov., sp. nov., an anaerobic thermophilic bacterium from Sakhalin hot spring.</title>
        <authorList>
            <person name="Khomyakova M.A."/>
            <person name="Merkel A.Y."/>
            <person name="Novikov A."/>
            <person name="Bonch-Osmolovskaya E.A."/>
            <person name="Slobodkin A.I."/>
        </authorList>
    </citation>
    <scope>NUCLEOTIDE SEQUENCE [LARGE SCALE GENOMIC DNA]</scope>
    <source>
        <strain evidence="2 3">A05MB</strain>
    </source>
</reference>
<feature type="transmembrane region" description="Helical" evidence="1">
    <location>
        <begin position="102"/>
        <end position="122"/>
    </location>
</feature>
<feature type="transmembrane region" description="Helical" evidence="1">
    <location>
        <begin position="223"/>
        <end position="245"/>
    </location>
</feature>
<dbReference type="AlphaFoldDB" id="A0A5D8QA16"/>
<dbReference type="Pfam" id="PF12679">
    <property type="entry name" value="ABC2_membrane_2"/>
    <property type="match status" value="1"/>
</dbReference>
<accession>A0A5D8QA16</accession>
<dbReference type="GO" id="GO:0140359">
    <property type="term" value="F:ABC-type transporter activity"/>
    <property type="evidence" value="ECO:0007669"/>
    <property type="project" value="InterPro"/>
</dbReference>
<sequence>MTYTGGILKERMVDMVLFQNNKLNSEESGRGPSGNLYTIFKKEFSDQLSSTRFLILFFLILITGVASLYVAAASIRSTVEESGTDFIFLRLFTTSSSSLPPFTSFISFLGPLVGLSIGFDAINGEQNGSTLSRLLAQPVYRDDVINGKFLAGLAVLTIMTFALGGLVSGFGIMLTGIPPTAEEIARLVIYLLLNIVFMAFWLAISILFSILFRQTATSALGGIALWLLFTVFVPILAGPIANAVYPVKSQDDVISQLRNITLQQNISRVSPSTLYDEASAVLLSPGVRTLGPILMEQIYGATPGPLPLGQSLLLIWPHITGLIAGTLIIFGIAYTIFLRREIRA</sequence>
<evidence type="ECO:0000313" key="3">
    <source>
        <dbReference type="Proteomes" id="UP000322976"/>
    </source>
</evidence>
<dbReference type="PANTHER" id="PTHR43471:SF14">
    <property type="entry name" value="ABC-2 TYPE TRANSPORT SYSTEM PERMEASE PROTEIN"/>
    <property type="match status" value="1"/>
</dbReference>
<dbReference type="PANTHER" id="PTHR43471">
    <property type="entry name" value="ABC TRANSPORTER PERMEASE"/>
    <property type="match status" value="1"/>
</dbReference>
<dbReference type="GO" id="GO:0005886">
    <property type="term" value="C:plasma membrane"/>
    <property type="evidence" value="ECO:0007669"/>
    <property type="project" value="UniProtKB-SubCell"/>
</dbReference>
<feature type="transmembrane region" description="Helical" evidence="1">
    <location>
        <begin position="187"/>
        <end position="211"/>
    </location>
</feature>
<keyword evidence="3" id="KW-1185">Reference proteome</keyword>
<protein>
    <submittedName>
        <fullName evidence="2">ABC transporter permease</fullName>
    </submittedName>
</protein>
<feature type="transmembrane region" description="Helical" evidence="1">
    <location>
        <begin position="53"/>
        <end position="75"/>
    </location>
</feature>
<comment type="caution">
    <text evidence="2">The sequence shown here is derived from an EMBL/GenBank/DDBJ whole genome shotgun (WGS) entry which is preliminary data.</text>
</comment>
<keyword evidence="1" id="KW-0812">Transmembrane</keyword>
<feature type="transmembrane region" description="Helical" evidence="1">
    <location>
        <begin position="149"/>
        <end position="175"/>
    </location>
</feature>